<keyword evidence="1" id="KW-1133">Transmembrane helix</keyword>
<keyword evidence="1" id="KW-0812">Transmembrane</keyword>
<evidence type="ECO:0000313" key="3">
    <source>
        <dbReference type="Proteomes" id="UP001597297"/>
    </source>
</evidence>
<organism evidence="2 3">
    <name type="scientific">Rubritalea spongiae</name>
    <dbReference type="NCBI Taxonomy" id="430797"/>
    <lineage>
        <taxon>Bacteria</taxon>
        <taxon>Pseudomonadati</taxon>
        <taxon>Verrucomicrobiota</taxon>
        <taxon>Verrucomicrobiia</taxon>
        <taxon>Verrucomicrobiales</taxon>
        <taxon>Rubritaleaceae</taxon>
        <taxon>Rubritalea</taxon>
    </lineage>
</organism>
<feature type="transmembrane region" description="Helical" evidence="1">
    <location>
        <begin position="282"/>
        <end position="304"/>
    </location>
</feature>
<feature type="transmembrane region" description="Helical" evidence="1">
    <location>
        <begin position="523"/>
        <end position="540"/>
    </location>
</feature>
<feature type="transmembrane region" description="Helical" evidence="1">
    <location>
        <begin position="73"/>
        <end position="92"/>
    </location>
</feature>
<feature type="transmembrane region" description="Helical" evidence="1">
    <location>
        <begin position="457"/>
        <end position="482"/>
    </location>
</feature>
<feature type="transmembrane region" description="Helical" evidence="1">
    <location>
        <begin position="196"/>
        <end position="215"/>
    </location>
</feature>
<protein>
    <recommendedName>
        <fullName evidence="4">ABC transporter permease</fullName>
    </recommendedName>
</protein>
<comment type="caution">
    <text evidence="2">The sequence shown here is derived from an EMBL/GenBank/DDBJ whole genome shotgun (WGS) entry which is preliminary data.</text>
</comment>
<keyword evidence="3" id="KW-1185">Reference proteome</keyword>
<proteinExistence type="predicted"/>
<accession>A0ABW5E0U3</accession>
<dbReference type="EMBL" id="JBHUJC010000001">
    <property type="protein sequence ID" value="MFD2274863.1"/>
    <property type="molecule type" value="Genomic_DNA"/>
</dbReference>
<sequence length="552" mass="61662">MPFKAQSNTLDALPQFWQVWKNPIFHRYRQSRLRLPSLITGFLLYGGSSMFFYLISLGITLTHAQQDNMVDTAIFPFALIVFLQLFILNFVGTGEVAAGMARESIDGVLTYQRLTPLSPATKIIGYLSGLPVRQFYHFLVTLPASILVISSGHIPLHVWGPIYTVLLTSTLMFYLLAMSVGLTMGKKFSALISQGLVALLYFALPQLSNFGFVIFEYLTIRPTIFSAAQKLTDWRITETHSALFFTWEISHTIYCIFIQGLLSWVFYSLLLRRWRNEEAHLLSKLQCITITLLLHIIILGSIWANTANGSIFEIEIKGVSPAAMIAREALSTNKELIAATILSLYGIIGFASAILLQYIYTPNKFYYLAGLRNPNRSRNFLKNILADSGTGFPTSLSIAIITTIAWMIYAQHMQQSSTILALTSVDAWTAAKPLLLVVAMMPLLTHAIVLEHLGRQLTGIVAGFAWVLPLATGLLLNAWSILESFANFLYGFSPLAMNFSPGYVMASHTLSQHNQAFISGTKTGITLYFIIGIIFAILLMKRHKHFQTTKNV</sequence>
<gene>
    <name evidence="2" type="ORF">ACFSQZ_00120</name>
</gene>
<feature type="transmembrane region" description="Helical" evidence="1">
    <location>
        <begin position="380"/>
        <end position="409"/>
    </location>
</feature>
<keyword evidence="1" id="KW-0472">Membrane</keyword>
<feature type="transmembrane region" description="Helical" evidence="1">
    <location>
        <begin position="336"/>
        <end position="360"/>
    </location>
</feature>
<evidence type="ECO:0000256" key="1">
    <source>
        <dbReference type="SAM" id="Phobius"/>
    </source>
</evidence>
<dbReference type="Proteomes" id="UP001597297">
    <property type="component" value="Unassembled WGS sequence"/>
</dbReference>
<reference evidence="3" key="1">
    <citation type="journal article" date="2019" name="Int. J. Syst. Evol. Microbiol.">
        <title>The Global Catalogue of Microorganisms (GCM) 10K type strain sequencing project: providing services to taxonomists for standard genome sequencing and annotation.</title>
        <authorList>
            <consortium name="The Broad Institute Genomics Platform"/>
            <consortium name="The Broad Institute Genome Sequencing Center for Infectious Disease"/>
            <person name="Wu L."/>
            <person name="Ma J."/>
        </authorList>
    </citation>
    <scope>NUCLEOTIDE SEQUENCE [LARGE SCALE GENOMIC DNA]</scope>
    <source>
        <strain evidence="3">JCM 16545</strain>
    </source>
</reference>
<name>A0ABW5E0U3_9BACT</name>
<feature type="transmembrane region" description="Helical" evidence="1">
    <location>
        <begin position="162"/>
        <end position="184"/>
    </location>
</feature>
<feature type="transmembrane region" description="Helical" evidence="1">
    <location>
        <begin position="35"/>
        <end position="61"/>
    </location>
</feature>
<feature type="transmembrane region" description="Helical" evidence="1">
    <location>
        <begin position="135"/>
        <end position="156"/>
    </location>
</feature>
<dbReference type="RefSeq" id="WP_377096485.1">
    <property type="nucleotide sequence ID" value="NZ_JBHSJM010000001.1"/>
</dbReference>
<evidence type="ECO:0000313" key="2">
    <source>
        <dbReference type="EMBL" id="MFD2274863.1"/>
    </source>
</evidence>
<feature type="transmembrane region" description="Helical" evidence="1">
    <location>
        <begin position="251"/>
        <end position="270"/>
    </location>
</feature>
<evidence type="ECO:0008006" key="4">
    <source>
        <dbReference type="Google" id="ProtNLM"/>
    </source>
</evidence>
<feature type="transmembrane region" description="Helical" evidence="1">
    <location>
        <begin position="429"/>
        <end position="450"/>
    </location>
</feature>